<evidence type="ECO:0000313" key="1">
    <source>
        <dbReference type="EMBL" id="GGF21389.1"/>
    </source>
</evidence>
<organism evidence="1 2">
    <name type="scientific">Echinicola rosea</name>
    <dbReference type="NCBI Taxonomy" id="1807691"/>
    <lineage>
        <taxon>Bacteria</taxon>
        <taxon>Pseudomonadati</taxon>
        <taxon>Bacteroidota</taxon>
        <taxon>Cytophagia</taxon>
        <taxon>Cytophagales</taxon>
        <taxon>Cyclobacteriaceae</taxon>
        <taxon>Echinicola</taxon>
    </lineage>
</organism>
<accession>A0ABQ1ULH4</accession>
<comment type="caution">
    <text evidence="1">The sequence shown here is derived from an EMBL/GenBank/DDBJ whole genome shotgun (WGS) entry which is preliminary data.</text>
</comment>
<proteinExistence type="predicted"/>
<gene>
    <name evidence="1" type="ORF">GCM10011339_06780</name>
</gene>
<protein>
    <submittedName>
        <fullName evidence="1">Uncharacterized protein</fullName>
    </submittedName>
</protein>
<dbReference type="EMBL" id="BMIU01000002">
    <property type="protein sequence ID" value="GGF21389.1"/>
    <property type="molecule type" value="Genomic_DNA"/>
</dbReference>
<evidence type="ECO:0000313" key="2">
    <source>
        <dbReference type="Proteomes" id="UP000647339"/>
    </source>
</evidence>
<dbReference type="Proteomes" id="UP000647339">
    <property type="component" value="Unassembled WGS sequence"/>
</dbReference>
<sequence length="212" mass="25090">MNSILRKGNYEEHEVAGLLEKIQREKDQLQSQYDEEGDHGLNWGVQRYWEYKIDSLLSSFRGIGGKLVDEKDIKIYLPYTDAKKRKWKNGVYDMDWYWLEKYDMMLSLSIIKSEAISTIEKPKEPEDGVEMYNYAWDSLVVLSKKDDSLAFSKRVTAVDTLDHNIIEDLWIKEEGRMYRLSAEYPIRADAQKGFLRIVNSYFNSFEIVQNER</sequence>
<reference evidence="2" key="1">
    <citation type="journal article" date="2019" name="Int. J. Syst. Evol. Microbiol.">
        <title>The Global Catalogue of Microorganisms (GCM) 10K type strain sequencing project: providing services to taxonomists for standard genome sequencing and annotation.</title>
        <authorList>
            <consortium name="The Broad Institute Genomics Platform"/>
            <consortium name="The Broad Institute Genome Sequencing Center for Infectious Disease"/>
            <person name="Wu L."/>
            <person name="Ma J."/>
        </authorList>
    </citation>
    <scope>NUCLEOTIDE SEQUENCE [LARGE SCALE GENOMIC DNA]</scope>
    <source>
        <strain evidence="2">CGMCC 1.15407</strain>
    </source>
</reference>
<keyword evidence="2" id="KW-1185">Reference proteome</keyword>
<name>A0ABQ1ULH4_9BACT</name>